<evidence type="ECO:0000313" key="2">
    <source>
        <dbReference type="Proteomes" id="UP000642920"/>
    </source>
</evidence>
<dbReference type="RefSeq" id="WP_201920605.1">
    <property type="nucleotide sequence ID" value="NZ_JAERQG010000002.1"/>
</dbReference>
<dbReference type="AlphaFoldDB" id="A0A937DK51"/>
<dbReference type="EMBL" id="JAERQG010000002">
    <property type="protein sequence ID" value="MBL0765619.1"/>
    <property type="molecule type" value="Genomic_DNA"/>
</dbReference>
<dbReference type="Proteomes" id="UP000642920">
    <property type="component" value="Unassembled WGS sequence"/>
</dbReference>
<keyword evidence="2" id="KW-1185">Reference proteome</keyword>
<protein>
    <submittedName>
        <fullName evidence="1">Uncharacterized protein</fullName>
    </submittedName>
</protein>
<name>A0A937DK51_9BACT</name>
<reference evidence="1" key="1">
    <citation type="submission" date="2021-01" db="EMBL/GenBank/DDBJ databases">
        <title>Marivirga sp. nov., isolated from intertidal surface sediments.</title>
        <authorList>
            <person name="Zhang M."/>
        </authorList>
    </citation>
    <scope>NUCLEOTIDE SEQUENCE</scope>
    <source>
        <strain evidence="1">SM1354</strain>
    </source>
</reference>
<gene>
    <name evidence="1" type="ORF">JKP34_10170</name>
</gene>
<evidence type="ECO:0000313" key="1">
    <source>
        <dbReference type="EMBL" id="MBL0765619.1"/>
    </source>
</evidence>
<proteinExistence type="predicted"/>
<comment type="caution">
    <text evidence="1">The sequence shown here is derived from an EMBL/GenBank/DDBJ whole genome shotgun (WGS) entry which is preliminary data.</text>
</comment>
<organism evidence="1 2">
    <name type="scientific">Marivirga atlantica</name>
    <dbReference type="NCBI Taxonomy" id="1548457"/>
    <lineage>
        <taxon>Bacteria</taxon>
        <taxon>Pseudomonadati</taxon>
        <taxon>Bacteroidota</taxon>
        <taxon>Cytophagia</taxon>
        <taxon>Cytophagales</taxon>
        <taxon>Marivirgaceae</taxon>
        <taxon>Marivirga</taxon>
    </lineage>
</organism>
<accession>A0A937DK51</accession>
<sequence>MKKHSGMRPHDIAVLLKIAAKGDAPWLMKELAIELGISASEVSESLNRSAIAGLLSKDKKRLMKSAILDFLESGLRYVYPQKPGAKARGIPTAHAAPPLVHEIESSEPYVWPYAKGTVRGESIEPLYSNLPEACLKDPLFYEYMALCDALRVGRARERKLAIQILRKGLLDE</sequence>